<keyword evidence="2" id="KW-1185">Reference proteome</keyword>
<organism evidence="1 2">
    <name type="scientific">Armillaria gallica</name>
    <name type="common">Bulbous honey fungus</name>
    <name type="synonym">Armillaria bulbosa</name>
    <dbReference type="NCBI Taxonomy" id="47427"/>
    <lineage>
        <taxon>Eukaryota</taxon>
        <taxon>Fungi</taxon>
        <taxon>Dikarya</taxon>
        <taxon>Basidiomycota</taxon>
        <taxon>Agaricomycotina</taxon>
        <taxon>Agaricomycetes</taxon>
        <taxon>Agaricomycetidae</taxon>
        <taxon>Agaricales</taxon>
        <taxon>Marasmiineae</taxon>
        <taxon>Physalacriaceae</taxon>
        <taxon>Armillaria</taxon>
    </lineage>
</organism>
<accession>A0A2H3CZ41</accession>
<dbReference type="Proteomes" id="UP000217790">
    <property type="component" value="Unassembled WGS sequence"/>
</dbReference>
<dbReference type="STRING" id="47427.A0A2H3CZ41"/>
<proteinExistence type="predicted"/>
<evidence type="ECO:0000313" key="1">
    <source>
        <dbReference type="EMBL" id="PBK80566.1"/>
    </source>
</evidence>
<evidence type="ECO:0000313" key="2">
    <source>
        <dbReference type="Proteomes" id="UP000217790"/>
    </source>
</evidence>
<dbReference type="OrthoDB" id="2997931at2759"/>
<dbReference type="AlphaFoldDB" id="A0A2H3CZ41"/>
<sequence length="478" mass="53085">MTLQAPKEAINDCMRLQQSSLSPIRILPVEVLAAIFEAACCTSSVGSKPTLPPTVLTSVCSHWRKVSLSTRILWTHIAACHQIRPDNASLIARRIDHYQALSSPFSLTFHLRTSYGRVDYERRFPDKSRLDATRNAIAAPPVLDRCHSICFIMNSQGTAIFNAIENHYPLLKSLKIKTVGDSGAILPWAMCQNASNLERLHIYGPVGSLRIQLPSRNQITTLFLSNVRASLLKRFPKVIRATLVDGPPSSGFHTSGSDKPVPLALESLTLTNTLLEPIISDPGVSFPHLSSLEIAPKPCSESAAITFRNDLNNSLWQLCQHPDPSPITSLTFAKVPFTDAQVRRMLKCILHLKNLSIVEANERRVNCSPIISEILVTYLYEQAELESLKLVWAPSVDDMFPSLDHYKENTVMDMIEHHAYTGSLKSAERSRIECVDRGTVEATEKAGNQGNAVVKVTIVYGDDAHFTIYPGVRRRTRA</sequence>
<name>A0A2H3CZ41_ARMGA</name>
<dbReference type="SUPFAM" id="SSF52047">
    <property type="entry name" value="RNI-like"/>
    <property type="match status" value="1"/>
</dbReference>
<gene>
    <name evidence="1" type="ORF">ARMGADRAFT_75193</name>
</gene>
<reference evidence="2" key="1">
    <citation type="journal article" date="2017" name="Nat. Ecol. Evol.">
        <title>Genome expansion and lineage-specific genetic innovations in the forest pathogenic fungi Armillaria.</title>
        <authorList>
            <person name="Sipos G."/>
            <person name="Prasanna A.N."/>
            <person name="Walter M.C."/>
            <person name="O'Connor E."/>
            <person name="Balint B."/>
            <person name="Krizsan K."/>
            <person name="Kiss B."/>
            <person name="Hess J."/>
            <person name="Varga T."/>
            <person name="Slot J."/>
            <person name="Riley R."/>
            <person name="Boka B."/>
            <person name="Rigling D."/>
            <person name="Barry K."/>
            <person name="Lee J."/>
            <person name="Mihaltcheva S."/>
            <person name="LaButti K."/>
            <person name="Lipzen A."/>
            <person name="Waldron R."/>
            <person name="Moloney N.M."/>
            <person name="Sperisen C."/>
            <person name="Kredics L."/>
            <person name="Vagvoelgyi C."/>
            <person name="Patrignani A."/>
            <person name="Fitzpatrick D."/>
            <person name="Nagy I."/>
            <person name="Doyle S."/>
            <person name="Anderson J.B."/>
            <person name="Grigoriev I.V."/>
            <person name="Gueldener U."/>
            <person name="Muensterkoetter M."/>
            <person name="Nagy L.G."/>
        </authorList>
    </citation>
    <scope>NUCLEOTIDE SEQUENCE [LARGE SCALE GENOMIC DNA]</scope>
    <source>
        <strain evidence="2">Ar21-2</strain>
    </source>
</reference>
<dbReference type="EMBL" id="KZ293743">
    <property type="protein sequence ID" value="PBK80566.1"/>
    <property type="molecule type" value="Genomic_DNA"/>
</dbReference>
<protein>
    <submittedName>
        <fullName evidence="1">Uncharacterized protein</fullName>
    </submittedName>
</protein>
<dbReference type="InParanoid" id="A0A2H3CZ41"/>